<dbReference type="PANTHER" id="PTHR46558:SF11">
    <property type="entry name" value="HTH-TYPE TRANSCRIPTIONAL REGULATOR XRE"/>
    <property type="match status" value="1"/>
</dbReference>
<dbReference type="AlphaFoldDB" id="A0A9D2P4J2"/>
<reference evidence="3" key="1">
    <citation type="journal article" date="2021" name="PeerJ">
        <title>Extensive microbial diversity within the chicken gut microbiome revealed by metagenomics and culture.</title>
        <authorList>
            <person name="Gilroy R."/>
            <person name="Ravi A."/>
            <person name="Getino M."/>
            <person name="Pursley I."/>
            <person name="Horton D.L."/>
            <person name="Alikhan N.F."/>
            <person name="Baker D."/>
            <person name="Gharbi K."/>
            <person name="Hall N."/>
            <person name="Watson M."/>
            <person name="Adriaenssens E.M."/>
            <person name="Foster-Nyarko E."/>
            <person name="Jarju S."/>
            <person name="Secka A."/>
            <person name="Antonio M."/>
            <person name="Oren A."/>
            <person name="Chaudhuri R.R."/>
            <person name="La Ragione R."/>
            <person name="Hildebrand F."/>
            <person name="Pallen M.J."/>
        </authorList>
    </citation>
    <scope>NUCLEOTIDE SEQUENCE</scope>
    <source>
        <strain evidence="3">CHK165-2605</strain>
    </source>
</reference>
<dbReference type="Gene3D" id="1.10.260.40">
    <property type="entry name" value="lambda repressor-like DNA-binding domains"/>
    <property type="match status" value="1"/>
</dbReference>
<dbReference type="Proteomes" id="UP000823895">
    <property type="component" value="Unassembled WGS sequence"/>
</dbReference>
<dbReference type="SUPFAM" id="SSF47413">
    <property type="entry name" value="lambda repressor-like DNA-binding domains"/>
    <property type="match status" value="1"/>
</dbReference>
<gene>
    <name evidence="3" type="ORF">H9756_06850</name>
</gene>
<evidence type="ECO:0000256" key="1">
    <source>
        <dbReference type="ARBA" id="ARBA00023125"/>
    </source>
</evidence>
<feature type="domain" description="HTH cro/C1-type" evidence="2">
    <location>
        <begin position="7"/>
        <end position="61"/>
    </location>
</feature>
<dbReference type="InterPro" id="IPR010982">
    <property type="entry name" value="Lambda_DNA-bd_dom_sf"/>
</dbReference>
<evidence type="ECO:0000313" key="3">
    <source>
        <dbReference type="EMBL" id="HJC43384.1"/>
    </source>
</evidence>
<comment type="caution">
    <text evidence="3">The sequence shown here is derived from an EMBL/GenBank/DDBJ whole genome shotgun (WGS) entry which is preliminary data.</text>
</comment>
<dbReference type="EMBL" id="DWWI01000149">
    <property type="protein sequence ID" value="HJC43384.1"/>
    <property type="molecule type" value="Genomic_DNA"/>
</dbReference>
<dbReference type="CDD" id="cd00093">
    <property type="entry name" value="HTH_XRE"/>
    <property type="match status" value="1"/>
</dbReference>
<dbReference type="PANTHER" id="PTHR46558">
    <property type="entry name" value="TRACRIPTIONAL REGULATORY PROTEIN-RELATED-RELATED"/>
    <property type="match status" value="1"/>
</dbReference>
<evidence type="ECO:0000313" key="4">
    <source>
        <dbReference type="Proteomes" id="UP000823895"/>
    </source>
</evidence>
<dbReference type="GO" id="GO:0003677">
    <property type="term" value="F:DNA binding"/>
    <property type="evidence" value="ECO:0007669"/>
    <property type="project" value="UniProtKB-KW"/>
</dbReference>
<protein>
    <submittedName>
        <fullName evidence="3">Helix-turn-helix domain-containing protein</fullName>
    </submittedName>
</protein>
<dbReference type="Pfam" id="PF01381">
    <property type="entry name" value="HTH_3"/>
    <property type="match status" value="1"/>
</dbReference>
<dbReference type="PROSITE" id="PS50943">
    <property type="entry name" value="HTH_CROC1"/>
    <property type="match status" value="1"/>
</dbReference>
<dbReference type="InterPro" id="IPR001387">
    <property type="entry name" value="Cro/C1-type_HTH"/>
</dbReference>
<sequence length="114" mass="12657">MSVGGNIRKARKVLGITQKELGEKLGISQAAIGQLENDRSNPKMETLRKISKALDVSISELINVEEGTDINIVDPDIEQLREEYSALRFSLNKEDLQIMIKIAYAFIGSHGKNT</sequence>
<reference evidence="3" key="2">
    <citation type="submission" date="2021-04" db="EMBL/GenBank/DDBJ databases">
        <authorList>
            <person name="Gilroy R."/>
        </authorList>
    </citation>
    <scope>NUCLEOTIDE SEQUENCE</scope>
    <source>
        <strain evidence="3">CHK165-2605</strain>
    </source>
</reference>
<organism evidence="3 4">
    <name type="scientific">Candidatus Mediterraneibacter gallistercoris</name>
    <dbReference type="NCBI Taxonomy" id="2838671"/>
    <lineage>
        <taxon>Bacteria</taxon>
        <taxon>Bacillati</taxon>
        <taxon>Bacillota</taxon>
        <taxon>Clostridia</taxon>
        <taxon>Lachnospirales</taxon>
        <taxon>Lachnospiraceae</taxon>
        <taxon>Mediterraneibacter</taxon>
    </lineage>
</organism>
<keyword evidence="1" id="KW-0238">DNA-binding</keyword>
<proteinExistence type="predicted"/>
<dbReference type="SMART" id="SM00530">
    <property type="entry name" value="HTH_XRE"/>
    <property type="match status" value="1"/>
</dbReference>
<name>A0A9D2P4J2_9FIRM</name>
<accession>A0A9D2P4J2</accession>
<evidence type="ECO:0000259" key="2">
    <source>
        <dbReference type="PROSITE" id="PS50943"/>
    </source>
</evidence>